<dbReference type="GeneID" id="20239042"/>
<dbReference type="RefSeq" id="XP_009056763.1">
    <property type="nucleotide sequence ID" value="XM_009058515.1"/>
</dbReference>
<dbReference type="KEGG" id="lgi:LOTGIDRAFT_162539"/>
<proteinExistence type="predicted"/>
<accession>V4A7A6</accession>
<dbReference type="HOGENOM" id="CLU_1919426_0_0_1"/>
<dbReference type="OMA" id="TEDHCAT"/>
<dbReference type="CTD" id="20239042"/>
<name>V4A7A6_LOTGI</name>
<sequence>MGDLTGMPQNKKTKCGAMRGKGSYAFLDCISPVGAFVCKQSTPMLYIESNLVNYTYSTDDENQHRAELFERVWPPRLAGSPDPKYHMATIEVISETGCAYICSNLPGCRGFQLTCITSLICEKYYCLLISGI</sequence>
<organism evidence="1 2">
    <name type="scientific">Lottia gigantea</name>
    <name type="common">Giant owl limpet</name>
    <dbReference type="NCBI Taxonomy" id="225164"/>
    <lineage>
        <taxon>Eukaryota</taxon>
        <taxon>Metazoa</taxon>
        <taxon>Spiralia</taxon>
        <taxon>Lophotrochozoa</taxon>
        <taxon>Mollusca</taxon>
        <taxon>Gastropoda</taxon>
        <taxon>Patellogastropoda</taxon>
        <taxon>Lottioidea</taxon>
        <taxon>Lottiidae</taxon>
        <taxon>Lottia</taxon>
    </lineage>
</organism>
<dbReference type="Proteomes" id="UP000030746">
    <property type="component" value="Unassembled WGS sequence"/>
</dbReference>
<keyword evidence="2" id="KW-1185">Reference proteome</keyword>
<dbReference type="AlphaFoldDB" id="V4A7A6"/>
<reference evidence="1 2" key="1">
    <citation type="journal article" date="2013" name="Nature">
        <title>Insights into bilaterian evolution from three spiralian genomes.</title>
        <authorList>
            <person name="Simakov O."/>
            <person name="Marletaz F."/>
            <person name="Cho S.J."/>
            <person name="Edsinger-Gonzales E."/>
            <person name="Havlak P."/>
            <person name="Hellsten U."/>
            <person name="Kuo D.H."/>
            <person name="Larsson T."/>
            <person name="Lv J."/>
            <person name="Arendt D."/>
            <person name="Savage R."/>
            <person name="Osoegawa K."/>
            <person name="de Jong P."/>
            <person name="Grimwood J."/>
            <person name="Chapman J.A."/>
            <person name="Shapiro H."/>
            <person name="Aerts A."/>
            <person name="Otillar R.P."/>
            <person name="Terry A.Y."/>
            <person name="Boore J.L."/>
            <person name="Grigoriev I.V."/>
            <person name="Lindberg D.R."/>
            <person name="Seaver E.C."/>
            <person name="Weisblat D.A."/>
            <person name="Putnam N.H."/>
            <person name="Rokhsar D.S."/>
        </authorList>
    </citation>
    <scope>NUCLEOTIDE SEQUENCE [LARGE SCALE GENOMIC DNA]</scope>
</reference>
<evidence type="ECO:0000313" key="2">
    <source>
        <dbReference type="Proteomes" id="UP000030746"/>
    </source>
</evidence>
<dbReference type="OrthoDB" id="7357196at2759"/>
<gene>
    <name evidence="1" type="ORF">LOTGIDRAFT_162539</name>
</gene>
<protein>
    <submittedName>
        <fullName evidence="1">Uncharacterized protein</fullName>
    </submittedName>
</protein>
<dbReference type="EMBL" id="KB202050">
    <property type="protein sequence ID" value="ESO92622.1"/>
    <property type="molecule type" value="Genomic_DNA"/>
</dbReference>
<evidence type="ECO:0000313" key="1">
    <source>
        <dbReference type="EMBL" id="ESO92622.1"/>
    </source>
</evidence>
<dbReference type="STRING" id="225164.V4A7A6"/>